<feature type="compositionally biased region" description="Acidic residues" evidence="1">
    <location>
        <begin position="44"/>
        <end position="64"/>
    </location>
</feature>
<keyword evidence="3" id="KW-1185">Reference proteome</keyword>
<dbReference type="EMBL" id="VSRR010019096">
    <property type="protein sequence ID" value="MPC61918.1"/>
    <property type="molecule type" value="Genomic_DNA"/>
</dbReference>
<name>A0A5B7GYG1_PORTR</name>
<sequence>MQERKVQKIPEETRMREFRCLPLEALTQGDVHSLSQVVEPPEVLLEEEEEKEEEEKEEEEEEDR</sequence>
<gene>
    <name evidence="2" type="ORF">E2C01_055995</name>
</gene>
<comment type="caution">
    <text evidence="2">The sequence shown here is derived from an EMBL/GenBank/DDBJ whole genome shotgun (WGS) entry which is preliminary data.</text>
</comment>
<dbReference type="AlphaFoldDB" id="A0A5B7GYG1"/>
<protein>
    <submittedName>
        <fullName evidence="2">Uncharacterized protein</fullName>
    </submittedName>
</protein>
<evidence type="ECO:0000313" key="3">
    <source>
        <dbReference type="Proteomes" id="UP000324222"/>
    </source>
</evidence>
<accession>A0A5B7GYG1</accession>
<dbReference type="Proteomes" id="UP000324222">
    <property type="component" value="Unassembled WGS sequence"/>
</dbReference>
<proteinExistence type="predicted"/>
<organism evidence="2 3">
    <name type="scientific">Portunus trituberculatus</name>
    <name type="common">Swimming crab</name>
    <name type="synonym">Neptunus trituberculatus</name>
    <dbReference type="NCBI Taxonomy" id="210409"/>
    <lineage>
        <taxon>Eukaryota</taxon>
        <taxon>Metazoa</taxon>
        <taxon>Ecdysozoa</taxon>
        <taxon>Arthropoda</taxon>
        <taxon>Crustacea</taxon>
        <taxon>Multicrustacea</taxon>
        <taxon>Malacostraca</taxon>
        <taxon>Eumalacostraca</taxon>
        <taxon>Eucarida</taxon>
        <taxon>Decapoda</taxon>
        <taxon>Pleocyemata</taxon>
        <taxon>Brachyura</taxon>
        <taxon>Eubrachyura</taxon>
        <taxon>Portunoidea</taxon>
        <taxon>Portunidae</taxon>
        <taxon>Portuninae</taxon>
        <taxon>Portunus</taxon>
    </lineage>
</organism>
<evidence type="ECO:0000256" key="1">
    <source>
        <dbReference type="SAM" id="MobiDB-lite"/>
    </source>
</evidence>
<feature type="region of interest" description="Disordered" evidence="1">
    <location>
        <begin position="28"/>
        <end position="64"/>
    </location>
</feature>
<reference evidence="2 3" key="1">
    <citation type="submission" date="2019-05" db="EMBL/GenBank/DDBJ databases">
        <title>Another draft genome of Portunus trituberculatus and its Hox gene families provides insights of decapod evolution.</title>
        <authorList>
            <person name="Jeong J.-H."/>
            <person name="Song I."/>
            <person name="Kim S."/>
            <person name="Choi T."/>
            <person name="Kim D."/>
            <person name="Ryu S."/>
            <person name="Kim W."/>
        </authorList>
    </citation>
    <scope>NUCLEOTIDE SEQUENCE [LARGE SCALE GENOMIC DNA]</scope>
    <source>
        <tissue evidence="2">Muscle</tissue>
    </source>
</reference>
<evidence type="ECO:0000313" key="2">
    <source>
        <dbReference type="EMBL" id="MPC61918.1"/>
    </source>
</evidence>